<evidence type="ECO:0000256" key="4">
    <source>
        <dbReference type="ARBA" id="ARBA00023163"/>
    </source>
</evidence>
<evidence type="ECO:0000256" key="3">
    <source>
        <dbReference type="ARBA" id="ARBA00023015"/>
    </source>
</evidence>
<dbReference type="GO" id="GO:0006351">
    <property type="term" value="P:DNA-templated transcription"/>
    <property type="evidence" value="ECO:0007669"/>
    <property type="project" value="InterPro"/>
</dbReference>
<sequence>MSSKQGCNSTASKKIRMTMACERCRSKKVKCDFAHPQCARCQQAKVECSYDGSATQIDLFNLLKINETVQSLQNRVQSIESDIKEVCNNTQYVANQVKMNQEADEKLQQQEQKHKASLPCQKNMQGSLSSPQTNSQWTLSLTPQGLRIDTNIISLQNLYDVLSSGISHFEMHDNTIDSASSQSSSSTDTVTVLKKKPLWKSRLKTFPLYSSWEPNQPVQHRGKMNHNKLSKETLDEMIEIYDKCFLCLPCPDPAHSIVTRYQNGTLDSLLANAVFAWTARHAAIFHGLFPGRDPNEVSEPFFIKAKALAKERFTETSVDTMHSLLIMYIYAIGIPSENKRDVESEAYIYLGLAIRMCLDLKMNTESKSKDVHDQERNRRYFWALYFLETLGTIHSDRPFSLPTKAMTTVRWPSLMDHETGEKKYRVEFIIHRFKITCIFYDIVHKTAEEKPLLSHISAIDRELNAWYAQLPSYFKYEPGDVNKRKWDTFSFREQGCIKLNFEYNFSLCQLYDLFFNKCPDEQSSTIEVLSRETCLKAANIMIELLDCWVQLKQDWCHFSLESLMMITAVYSNILSQPEDNERKVAKENLEKMASVLMSSPVRHHKHVLSLVNHIKDTLHTQLDNSAPLLPTLPSQQPPSLSFIPPTTPIRQHPVFTDYLPSVTYSEDIHFSDFVYTPTLMDYSLFSSIPFQDTPSSSSHILPTTSYNTMQSAASSSSSQPWPTTMDQAHYYQEFPNNDGSRFY</sequence>
<dbReference type="GO" id="GO:0008270">
    <property type="term" value="F:zinc ion binding"/>
    <property type="evidence" value="ECO:0007669"/>
    <property type="project" value="InterPro"/>
</dbReference>
<dbReference type="Proteomes" id="UP000717996">
    <property type="component" value="Unassembled WGS sequence"/>
</dbReference>
<keyword evidence="6" id="KW-0175">Coiled coil</keyword>
<evidence type="ECO:0000313" key="8">
    <source>
        <dbReference type="EMBL" id="KAG1541749.1"/>
    </source>
</evidence>
<dbReference type="GO" id="GO:0005634">
    <property type="term" value="C:nucleus"/>
    <property type="evidence" value="ECO:0007669"/>
    <property type="project" value="UniProtKB-SubCell"/>
</dbReference>
<evidence type="ECO:0000256" key="5">
    <source>
        <dbReference type="ARBA" id="ARBA00023242"/>
    </source>
</evidence>
<dbReference type="EMBL" id="JAANIT010001181">
    <property type="protein sequence ID" value="KAG1541749.1"/>
    <property type="molecule type" value="Genomic_DNA"/>
</dbReference>
<dbReference type="GO" id="GO:0000981">
    <property type="term" value="F:DNA-binding transcription factor activity, RNA polymerase II-specific"/>
    <property type="evidence" value="ECO:0007669"/>
    <property type="project" value="InterPro"/>
</dbReference>
<dbReference type="PANTHER" id="PTHR47338">
    <property type="entry name" value="ZN(II)2CYS6 TRANSCRIPTION FACTOR (EUROFUNG)-RELATED"/>
    <property type="match status" value="1"/>
</dbReference>
<dbReference type="PANTHER" id="PTHR47338:SF5">
    <property type="entry name" value="ZN(II)2CYS6 TRANSCRIPTION FACTOR (EUROFUNG)"/>
    <property type="match status" value="1"/>
</dbReference>
<dbReference type="Pfam" id="PF00172">
    <property type="entry name" value="Zn_clus"/>
    <property type="match status" value="1"/>
</dbReference>
<dbReference type="SUPFAM" id="SSF57701">
    <property type="entry name" value="Zn2/Cys6 DNA-binding domain"/>
    <property type="match status" value="1"/>
</dbReference>
<name>A0A9P7C9J7_RHIOR</name>
<evidence type="ECO:0000313" key="9">
    <source>
        <dbReference type="Proteomes" id="UP000717996"/>
    </source>
</evidence>
<dbReference type="CDD" id="cd00067">
    <property type="entry name" value="GAL4"/>
    <property type="match status" value="1"/>
</dbReference>
<evidence type="ECO:0000259" key="7">
    <source>
        <dbReference type="PROSITE" id="PS50048"/>
    </source>
</evidence>
<dbReference type="InterPro" id="IPR050815">
    <property type="entry name" value="TF_fung"/>
</dbReference>
<dbReference type="InterPro" id="IPR007219">
    <property type="entry name" value="XnlR_reg_dom"/>
</dbReference>
<dbReference type="Gene3D" id="4.10.240.10">
    <property type="entry name" value="Zn(2)-C6 fungal-type DNA-binding domain"/>
    <property type="match status" value="1"/>
</dbReference>
<dbReference type="AlphaFoldDB" id="A0A9P7C9J7"/>
<comment type="caution">
    <text evidence="8">The sequence shown here is derived from an EMBL/GenBank/DDBJ whole genome shotgun (WGS) entry which is preliminary data.</text>
</comment>
<protein>
    <recommendedName>
        <fullName evidence="7">Zn(2)-C6 fungal-type domain-containing protein</fullName>
    </recommendedName>
</protein>
<accession>A0A9P7C9J7</accession>
<organism evidence="8 9">
    <name type="scientific">Rhizopus oryzae</name>
    <name type="common">Mucormycosis agent</name>
    <name type="synonym">Rhizopus arrhizus var. delemar</name>
    <dbReference type="NCBI Taxonomy" id="64495"/>
    <lineage>
        <taxon>Eukaryota</taxon>
        <taxon>Fungi</taxon>
        <taxon>Fungi incertae sedis</taxon>
        <taxon>Mucoromycota</taxon>
        <taxon>Mucoromycotina</taxon>
        <taxon>Mucoromycetes</taxon>
        <taxon>Mucorales</taxon>
        <taxon>Mucorineae</taxon>
        <taxon>Rhizopodaceae</taxon>
        <taxon>Rhizopus</taxon>
    </lineage>
</organism>
<keyword evidence="2" id="KW-0479">Metal-binding</keyword>
<proteinExistence type="predicted"/>
<dbReference type="PROSITE" id="PS00463">
    <property type="entry name" value="ZN2_CY6_FUNGAL_1"/>
    <property type="match status" value="1"/>
</dbReference>
<dbReference type="CDD" id="cd12148">
    <property type="entry name" value="fungal_TF_MHR"/>
    <property type="match status" value="1"/>
</dbReference>
<dbReference type="OrthoDB" id="3362851at2759"/>
<gene>
    <name evidence="8" type="ORF">G6F51_007703</name>
</gene>
<dbReference type="SMART" id="SM00066">
    <property type="entry name" value="GAL4"/>
    <property type="match status" value="1"/>
</dbReference>
<comment type="subcellular location">
    <subcellularLocation>
        <location evidence="1">Nucleus</location>
    </subcellularLocation>
</comment>
<dbReference type="Pfam" id="PF04082">
    <property type="entry name" value="Fungal_trans"/>
    <property type="match status" value="1"/>
</dbReference>
<keyword evidence="3" id="KW-0805">Transcription regulation</keyword>
<keyword evidence="5" id="KW-0539">Nucleus</keyword>
<feature type="domain" description="Zn(2)-C6 fungal-type" evidence="7">
    <location>
        <begin position="20"/>
        <end position="50"/>
    </location>
</feature>
<evidence type="ECO:0000256" key="1">
    <source>
        <dbReference type="ARBA" id="ARBA00004123"/>
    </source>
</evidence>
<dbReference type="InterPro" id="IPR001138">
    <property type="entry name" value="Zn2Cys6_DnaBD"/>
</dbReference>
<keyword evidence="4" id="KW-0804">Transcription</keyword>
<dbReference type="SMART" id="SM00906">
    <property type="entry name" value="Fungal_trans"/>
    <property type="match status" value="1"/>
</dbReference>
<feature type="coiled-coil region" evidence="6">
    <location>
        <begin position="62"/>
        <end position="113"/>
    </location>
</feature>
<dbReference type="InterPro" id="IPR036864">
    <property type="entry name" value="Zn2-C6_fun-type_DNA-bd_sf"/>
</dbReference>
<reference evidence="8" key="1">
    <citation type="journal article" date="2020" name="Microb. Genom.">
        <title>Genetic diversity of clinical and environmental Mucorales isolates obtained from an investigation of mucormycosis cases among solid organ transplant recipients.</title>
        <authorList>
            <person name="Nguyen M.H."/>
            <person name="Kaul D."/>
            <person name="Muto C."/>
            <person name="Cheng S.J."/>
            <person name="Richter R.A."/>
            <person name="Bruno V.M."/>
            <person name="Liu G."/>
            <person name="Beyhan S."/>
            <person name="Sundermann A.J."/>
            <person name="Mounaud S."/>
            <person name="Pasculle A.W."/>
            <person name="Nierman W.C."/>
            <person name="Driscoll E."/>
            <person name="Cumbie R."/>
            <person name="Clancy C.J."/>
            <person name="Dupont C.L."/>
        </authorList>
    </citation>
    <scope>NUCLEOTIDE SEQUENCE</scope>
    <source>
        <strain evidence="8">GL16</strain>
    </source>
</reference>
<evidence type="ECO:0000256" key="2">
    <source>
        <dbReference type="ARBA" id="ARBA00022723"/>
    </source>
</evidence>
<dbReference type="GO" id="GO:0003677">
    <property type="term" value="F:DNA binding"/>
    <property type="evidence" value="ECO:0007669"/>
    <property type="project" value="InterPro"/>
</dbReference>
<dbReference type="PROSITE" id="PS50048">
    <property type="entry name" value="ZN2_CY6_FUNGAL_2"/>
    <property type="match status" value="1"/>
</dbReference>
<evidence type="ECO:0000256" key="6">
    <source>
        <dbReference type="SAM" id="Coils"/>
    </source>
</evidence>